<sequence length="228" mass="26860">MNFAETLERDAQPIIDEIYQDHFIQELLKGDIKKEALRQYLRADASYLREFANIYALLIPKMPDLESVRFLVDQIQFIVNGEVEAHEYMADYIGENYNEIVQKKVWPPSGDHYIKHMYYNVYTHENATYAIAAMAPCPYVYAMIAKRAMKDPNLNKSSILAKWFEFYNTEMDPLIEVLDDLMNQLTANMSETEKNEVRENYLQSTVHELNFFNMAYTSEKWQFGGERV</sequence>
<dbReference type="RefSeq" id="WP_046100514.1">
    <property type="nucleotide sequence ID" value="NZ_BKAP01000008.1"/>
</dbReference>
<dbReference type="InterPro" id="IPR050967">
    <property type="entry name" value="Thiamine_Salvage_TenA"/>
</dbReference>
<reference evidence="12 13" key="1">
    <citation type="submission" date="2015-03" db="EMBL/GenBank/DDBJ databases">
        <title>Draft Genome Sequence of S. carnosus subsp. utilis LTH 7013, Isolated from South Tirolean Ham.</title>
        <authorList>
            <person name="Mueller A."/>
            <person name="Huptas C."/>
            <person name="Wenning M."/>
            <person name="Weiss A."/>
            <person name="Schmidt H."/>
        </authorList>
    </citation>
    <scope>NUCLEOTIDE SEQUENCE [LARGE SCALE GENOMIC DNA]</scope>
    <source>
        <strain evidence="12 13">LTH7013</strain>
    </source>
</reference>
<dbReference type="Gene3D" id="1.20.910.10">
    <property type="entry name" value="Heme oxygenase-like"/>
    <property type="match status" value="1"/>
</dbReference>
<evidence type="ECO:0000313" key="12">
    <source>
        <dbReference type="EMBL" id="KKB24520.1"/>
    </source>
</evidence>
<evidence type="ECO:0000256" key="9">
    <source>
        <dbReference type="ARBA" id="ARBA00048337"/>
    </source>
</evidence>
<dbReference type="EMBL" id="LAIU01000009">
    <property type="protein sequence ID" value="KKB24520.1"/>
    <property type="molecule type" value="Genomic_DNA"/>
</dbReference>
<evidence type="ECO:0000259" key="11">
    <source>
        <dbReference type="Pfam" id="PF03070"/>
    </source>
</evidence>
<evidence type="ECO:0000313" key="13">
    <source>
        <dbReference type="Proteomes" id="UP000033530"/>
    </source>
</evidence>
<dbReference type="GO" id="GO:0005829">
    <property type="term" value="C:cytosol"/>
    <property type="evidence" value="ECO:0007669"/>
    <property type="project" value="TreeGrafter"/>
</dbReference>
<evidence type="ECO:0000256" key="8">
    <source>
        <dbReference type="ARBA" id="ARBA00045954"/>
    </source>
</evidence>
<accession>A0AAJ0JMX0</accession>
<comment type="catalytic activity">
    <reaction evidence="1 10">
        <text>4-amino-5-aminomethyl-2-methylpyrimidine + H2O = 4-amino-5-hydroxymethyl-2-methylpyrimidine + NH4(+)</text>
        <dbReference type="Rhea" id="RHEA:31799"/>
        <dbReference type="ChEBI" id="CHEBI:15377"/>
        <dbReference type="ChEBI" id="CHEBI:16892"/>
        <dbReference type="ChEBI" id="CHEBI:28938"/>
        <dbReference type="ChEBI" id="CHEBI:63416"/>
        <dbReference type="EC" id="3.5.99.2"/>
    </reaction>
</comment>
<dbReference type="PANTHER" id="PTHR43198">
    <property type="entry name" value="BIFUNCTIONAL TH2 PROTEIN"/>
    <property type="match status" value="1"/>
</dbReference>
<organism evidence="12 13">
    <name type="scientific">Staphylococcus carnosus</name>
    <dbReference type="NCBI Taxonomy" id="1281"/>
    <lineage>
        <taxon>Bacteria</taxon>
        <taxon>Bacillati</taxon>
        <taxon>Bacillota</taxon>
        <taxon>Bacilli</taxon>
        <taxon>Bacillales</taxon>
        <taxon>Staphylococcaceae</taxon>
        <taxon>Staphylococcus</taxon>
    </lineage>
</organism>
<evidence type="ECO:0000256" key="6">
    <source>
        <dbReference type="ARBA" id="ARBA00013647"/>
    </source>
</evidence>
<feature type="domain" description="Thiaminase-2/PQQC" evidence="11">
    <location>
        <begin position="10"/>
        <end position="217"/>
    </location>
</feature>
<evidence type="ECO:0000256" key="10">
    <source>
        <dbReference type="RuleBase" id="RU363093"/>
    </source>
</evidence>
<evidence type="ECO:0000256" key="3">
    <source>
        <dbReference type="ARBA" id="ARBA00010264"/>
    </source>
</evidence>
<comment type="subunit">
    <text evidence="4">Homotetramer.</text>
</comment>
<evidence type="ECO:0000256" key="7">
    <source>
        <dbReference type="ARBA" id="ARBA00022977"/>
    </source>
</evidence>
<proteinExistence type="inferred from homology"/>
<dbReference type="InterPro" id="IPR027574">
    <property type="entry name" value="Thiaminase_II"/>
</dbReference>
<dbReference type="PANTHER" id="PTHR43198:SF2">
    <property type="entry name" value="SI:CH1073-67J19.1-RELATED"/>
    <property type="match status" value="1"/>
</dbReference>
<comment type="similarity">
    <text evidence="3 10">Belongs to the TenA family.</text>
</comment>
<keyword evidence="10" id="KW-0378">Hydrolase</keyword>
<evidence type="ECO:0000256" key="2">
    <source>
        <dbReference type="ARBA" id="ARBA00004948"/>
    </source>
</evidence>
<dbReference type="Pfam" id="PF03070">
    <property type="entry name" value="TENA_THI-4"/>
    <property type="match status" value="1"/>
</dbReference>
<dbReference type="CDD" id="cd19360">
    <property type="entry name" value="TenA_C_SaTenA-like"/>
    <property type="match status" value="1"/>
</dbReference>
<dbReference type="InterPro" id="IPR004305">
    <property type="entry name" value="Thiaminase-2/PQQC"/>
</dbReference>
<comment type="pathway">
    <text evidence="2 10">Cofactor biosynthesis; thiamine diphosphate biosynthesis.</text>
</comment>
<gene>
    <name evidence="12" type="ORF">VV61_11475</name>
</gene>
<protein>
    <recommendedName>
        <fullName evidence="6 10">Aminopyrimidine aminohydrolase</fullName>
        <ecNumber evidence="5 10">3.5.99.2</ecNumber>
    </recommendedName>
</protein>
<dbReference type="SUPFAM" id="SSF48613">
    <property type="entry name" value="Heme oxygenase-like"/>
    <property type="match status" value="1"/>
</dbReference>
<dbReference type="GO" id="GO:0009228">
    <property type="term" value="P:thiamine biosynthetic process"/>
    <property type="evidence" value="ECO:0007669"/>
    <property type="project" value="UniProtKB-KW"/>
</dbReference>
<dbReference type="Proteomes" id="UP000033530">
    <property type="component" value="Unassembled WGS sequence"/>
</dbReference>
<dbReference type="InterPro" id="IPR016084">
    <property type="entry name" value="Haem_Oase-like_multi-hlx"/>
</dbReference>
<dbReference type="NCBIfam" id="TIGR04306">
    <property type="entry name" value="salvage_TenA"/>
    <property type="match status" value="1"/>
</dbReference>
<dbReference type="AlphaFoldDB" id="A0AAJ0JMX0"/>
<keyword evidence="7 10" id="KW-0784">Thiamine biosynthesis</keyword>
<evidence type="ECO:0000256" key="5">
    <source>
        <dbReference type="ARBA" id="ARBA00012684"/>
    </source>
</evidence>
<dbReference type="EC" id="3.5.99.2" evidence="5 10"/>
<comment type="function">
    <text evidence="8">Catalyzes an amino-pyrimidine hydrolysis reaction at the C5' of the pyrimidine moiety of thiamine compounds, a reaction that is part of a thiamine salvage pathway. Thus, catalyzes the conversion of 4-amino-5-aminomethyl-2-methylpyrimidine to 4-amino-5-hydroxymethyl-2-methylpyrimidine (HMP). Is also able to catalyze the hydrolytic cleavage of thiamine; however, this thiaminase activity may not be physiologically relevant. Therefore, is probably involved in the regeneration of the thiamine pyrimidine from thiamine degraded products present in the environment, rather than in thiamine degradation.</text>
</comment>
<comment type="catalytic activity">
    <reaction evidence="9 10">
        <text>thiamine + H2O = 5-(2-hydroxyethyl)-4-methylthiazole + 4-amino-5-hydroxymethyl-2-methylpyrimidine + H(+)</text>
        <dbReference type="Rhea" id="RHEA:17509"/>
        <dbReference type="ChEBI" id="CHEBI:15377"/>
        <dbReference type="ChEBI" id="CHEBI:15378"/>
        <dbReference type="ChEBI" id="CHEBI:16892"/>
        <dbReference type="ChEBI" id="CHEBI:17957"/>
        <dbReference type="ChEBI" id="CHEBI:18385"/>
        <dbReference type="EC" id="3.5.99.2"/>
    </reaction>
</comment>
<name>A0AAJ0JMX0_STACA</name>
<evidence type="ECO:0000256" key="4">
    <source>
        <dbReference type="ARBA" id="ARBA00011881"/>
    </source>
</evidence>
<dbReference type="GO" id="GO:0050334">
    <property type="term" value="F:thiaminase activity"/>
    <property type="evidence" value="ECO:0007669"/>
    <property type="project" value="UniProtKB-EC"/>
</dbReference>
<evidence type="ECO:0000256" key="1">
    <source>
        <dbReference type="ARBA" id="ARBA00001881"/>
    </source>
</evidence>
<comment type="caution">
    <text evidence="12">The sequence shown here is derived from an EMBL/GenBank/DDBJ whole genome shotgun (WGS) entry which is preliminary data.</text>
</comment>